<evidence type="ECO:0000313" key="2">
    <source>
        <dbReference type="Proteomes" id="UP000585437"/>
    </source>
</evidence>
<name>A0A7X0MTD1_9HYPH</name>
<evidence type="ECO:0000313" key="1">
    <source>
        <dbReference type="EMBL" id="MBB6510902.1"/>
    </source>
</evidence>
<reference evidence="1 2" key="1">
    <citation type="submission" date="2020-08" db="EMBL/GenBank/DDBJ databases">
        <title>The Agave Microbiome: Exploring the role of microbial communities in plant adaptations to desert environments.</title>
        <authorList>
            <person name="Partida-Martinez L.P."/>
        </authorList>
    </citation>
    <scope>NUCLEOTIDE SEQUENCE [LARGE SCALE GENOMIC DNA]</scope>
    <source>
        <strain evidence="1 2">AS3.12</strain>
    </source>
</reference>
<dbReference type="AlphaFoldDB" id="A0A7X0MTD1"/>
<sequence>MVPISRRSIQRPSANYEVVYGCRVVPILAALGRNLDSLSQVVGYEDRLNRLIFKERAQPNGGLFEFLVAAKYVKEGFEVTFHPEKPGLARTHDLDVRRRNDRYAVECKRMEAGQYHEKERAAMRSRWRPASHALVRIGRSYCFDLTFRTEIESIPADYLPKIALKFIESDADNIVVYDDVSYGTLRKLDLGPLQAALKDSSWMHPGPKYNNLLLGSYRRYESLLLAHKVRFSPNPHFIDDIDQAVALRWTCISEEAINKRARDVIGKLVEANDQLPLDRPGIVHIGFEALGGDPVEQRRFEKIKASVSAFDPRGKPLEFVFCHYFSPEASVDEAWAIDETTHYHKKRPGPLPLRHVSLTTPEELPFVDGVHWLPPTT</sequence>
<protein>
    <recommendedName>
        <fullName evidence="3">Restriction endonuclease</fullName>
    </recommendedName>
</protein>
<proteinExistence type="predicted"/>
<comment type="caution">
    <text evidence="1">The sequence shown here is derived from an EMBL/GenBank/DDBJ whole genome shotgun (WGS) entry which is preliminary data.</text>
</comment>
<dbReference type="RefSeq" id="WP_246454177.1">
    <property type="nucleotide sequence ID" value="NZ_JACHBU010000012.1"/>
</dbReference>
<gene>
    <name evidence="1" type="ORF">F4695_004294</name>
</gene>
<dbReference type="EMBL" id="JACHBU010000012">
    <property type="protein sequence ID" value="MBB6510902.1"/>
    <property type="molecule type" value="Genomic_DNA"/>
</dbReference>
<keyword evidence="2" id="KW-1185">Reference proteome</keyword>
<accession>A0A7X0MTD1</accession>
<evidence type="ECO:0008006" key="3">
    <source>
        <dbReference type="Google" id="ProtNLM"/>
    </source>
</evidence>
<dbReference type="Proteomes" id="UP000585437">
    <property type="component" value="Unassembled WGS sequence"/>
</dbReference>
<organism evidence="1 2">
    <name type="scientific">Rhizobium soli</name>
    <dbReference type="NCBI Taxonomy" id="424798"/>
    <lineage>
        <taxon>Bacteria</taxon>
        <taxon>Pseudomonadati</taxon>
        <taxon>Pseudomonadota</taxon>
        <taxon>Alphaproteobacteria</taxon>
        <taxon>Hyphomicrobiales</taxon>
        <taxon>Rhizobiaceae</taxon>
        <taxon>Rhizobium/Agrobacterium group</taxon>
        <taxon>Rhizobium</taxon>
    </lineage>
</organism>